<name>A0A0F9SRT8_9ZZZZ</name>
<dbReference type="EMBL" id="LAZR01000532">
    <property type="protein sequence ID" value="KKN65187.1"/>
    <property type="molecule type" value="Genomic_DNA"/>
</dbReference>
<proteinExistence type="predicted"/>
<comment type="caution">
    <text evidence="2">The sequence shown here is derived from an EMBL/GenBank/DDBJ whole genome shotgun (WGS) entry which is preliminary data.</text>
</comment>
<protein>
    <recommendedName>
        <fullName evidence="3">PEP-CTERM protein-sorting domain-containing protein</fullName>
    </recommendedName>
</protein>
<evidence type="ECO:0000256" key="1">
    <source>
        <dbReference type="SAM" id="Phobius"/>
    </source>
</evidence>
<dbReference type="AlphaFoldDB" id="A0A0F9SRT8"/>
<keyword evidence="1" id="KW-0472">Membrane</keyword>
<feature type="transmembrane region" description="Helical" evidence="1">
    <location>
        <begin position="170"/>
        <end position="189"/>
    </location>
</feature>
<keyword evidence="1" id="KW-0812">Transmembrane</keyword>
<gene>
    <name evidence="2" type="ORF">LCGC14_0484370</name>
</gene>
<organism evidence="2">
    <name type="scientific">marine sediment metagenome</name>
    <dbReference type="NCBI Taxonomy" id="412755"/>
    <lineage>
        <taxon>unclassified sequences</taxon>
        <taxon>metagenomes</taxon>
        <taxon>ecological metagenomes</taxon>
    </lineage>
</organism>
<evidence type="ECO:0008006" key="3">
    <source>
        <dbReference type="Google" id="ProtNLM"/>
    </source>
</evidence>
<reference evidence="2" key="1">
    <citation type="journal article" date="2015" name="Nature">
        <title>Complex archaea that bridge the gap between prokaryotes and eukaryotes.</title>
        <authorList>
            <person name="Spang A."/>
            <person name="Saw J.H."/>
            <person name="Jorgensen S.L."/>
            <person name="Zaremba-Niedzwiedzka K."/>
            <person name="Martijn J."/>
            <person name="Lind A.E."/>
            <person name="van Eijk R."/>
            <person name="Schleper C."/>
            <person name="Guy L."/>
            <person name="Ettema T.J."/>
        </authorList>
    </citation>
    <scope>NUCLEOTIDE SEQUENCE</scope>
</reference>
<accession>A0A0F9SRT8</accession>
<keyword evidence="1" id="KW-1133">Transmembrane helix</keyword>
<sequence>MKKILLLGSLLLAVSATSTAATLTFEGQNNTTYTSSIERDGFRIGNSSGQEQHFHEIDSTQYGLTSNGTGVLLNDRDTNIFVESAVGSVFSLTSVDVAASLSNYPASSIVIEGFLGGLSVGTISAIFSSNFITLSGASLGNLDKLVFDGIGLEGGFELDNLVLGPAVSAVPIPAAAFLFAPALLGFMGLRRKAKNTVA</sequence>
<evidence type="ECO:0000313" key="2">
    <source>
        <dbReference type="EMBL" id="KKN65187.1"/>
    </source>
</evidence>